<gene>
    <name evidence="1" type="ORF">CwatDRAFT_4009</name>
</gene>
<evidence type="ECO:0000313" key="1">
    <source>
        <dbReference type="EMBL" id="EAM51010.1"/>
    </source>
</evidence>
<dbReference type="InterPro" id="IPR036390">
    <property type="entry name" value="WH_DNA-bd_sf"/>
</dbReference>
<dbReference type="AlphaFoldDB" id="Q4C4A4"/>
<reference evidence="1" key="2">
    <citation type="submission" date="2005-06" db="EMBL/GenBank/DDBJ databases">
        <title>Sequencing of the draft genome and assembly of Crocosphaera watsonii WH 8501.</title>
        <authorList>
            <consortium name="US DOE Joint Genome Institute (JGI-PGF)"/>
            <person name="Copeland A."/>
            <person name="Lucas S."/>
            <person name="Lapidus A."/>
            <person name="Barry K."/>
            <person name="Detter C."/>
            <person name="Glavina T."/>
            <person name="Hammon N."/>
            <person name="Israni S."/>
            <person name="Pitluck S."/>
            <person name="Richardson P."/>
        </authorList>
    </citation>
    <scope>NUCLEOTIDE SEQUENCE [LARGE SCALE GENOMIC DNA]</scope>
    <source>
        <strain evidence="1">WH 8501</strain>
    </source>
</reference>
<protein>
    <submittedName>
        <fullName evidence="1">Uncharacterized protein</fullName>
    </submittedName>
</protein>
<reference evidence="1" key="1">
    <citation type="submission" date="2004-02" db="EMBL/GenBank/DDBJ databases">
        <authorList>
            <consortium name="DOE Joint Genome Institute"/>
        </authorList>
    </citation>
    <scope>NUCLEOTIDE SEQUENCE [LARGE SCALE GENOMIC DNA]</scope>
    <source>
        <strain evidence="1">WH 8501</strain>
    </source>
</reference>
<dbReference type="Gene3D" id="1.10.10.10">
    <property type="entry name" value="Winged helix-like DNA-binding domain superfamily/Winged helix DNA-binding domain"/>
    <property type="match status" value="1"/>
</dbReference>
<dbReference type="SUPFAM" id="SSF46785">
    <property type="entry name" value="Winged helix' DNA-binding domain"/>
    <property type="match status" value="1"/>
</dbReference>
<keyword evidence="2" id="KW-1185">Reference proteome</keyword>
<dbReference type="KEGG" id="cwa:CwatDRAFT_4009"/>
<reference evidence="1" key="3">
    <citation type="submission" date="2016-12" db="EMBL/GenBank/DDBJ databases">
        <title>Annotation of the draft genome assembly of Crocosphaera watsonii WH 8501.</title>
        <authorList>
            <consortium name="US DOE Joint Genome Institute (JGI-ORNL)"/>
            <person name="Larimer F."/>
            <person name="Land M."/>
        </authorList>
    </citation>
    <scope>NUCLEOTIDE SEQUENCE</scope>
    <source>
        <strain evidence="1">WH 8501</strain>
    </source>
</reference>
<proteinExistence type="predicted"/>
<evidence type="ECO:0000313" key="2">
    <source>
        <dbReference type="Proteomes" id="UP000003922"/>
    </source>
</evidence>
<dbReference type="Proteomes" id="UP000003922">
    <property type="component" value="Unassembled WGS sequence"/>
</dbReference>
<sequence length="86" mass="9757">MNKLVDLTLSFTIISSTPGLTTKERVMNLVSTHPEGITAKILSARLNRPISMINYCLKDLKGAKFIQGKLNKENQQWIYYPVSFIN</sequence>
<dbReference type="InterPro" id="IPR036388">
    <property type="entry name" value="WH-like_DNA-bd_sf"/>
</dbReference>
<name>Q4C4A4_CROWT</name>
<accession>Q4C4A4</accession>
<organism evidence="1 2">
    <name type="scientific">Crocosphaera watsonii WH 8501</name>
    <dbReference type="NCBI Taxonomy" id="165597"/>
    <lineage>
        <taxon>Bacteria</taxon>
        <taxon>Bacillati</taxon>
        <taxon>Cyanobacteriota</taxon>
        <taxon>Cyanophyceae</taxon>
        <taxon>Oscillatoriophycideae</taxon>
        <taxon>Chroococcales</taxon>
        <taxon>Aphanothecaceae</taxon>
        <taxon>Crocosphaera</taxon>
    </lineage>
</organism>
<comment type="caution">
    <text evidence="1">The sequence shown here is derived from an EMBL/GenBank/DDBJ whole genome shotgun (WGS) entry which is preliminary data.</text>
</comment>
<dbReference type="EMBL" id="AADV02000010">
    <property type="protein sequence ID" value="EAM51010.1"/>
    <property type="molecule type" value="Genomic_DNA"/>
</dbReference>